<keyword evidence="4" id="KW-1185">Reference proteome</keyword>
<dbReference type="Gene3D" id="1.10.1660.10">
    <property type="match status" value="1"/>
</dbReference>
<dbReference type="GO" id="GO:0003677">
    <property type="term" value="F:DNA binding"/>
    <property type="evidence" value="ECO:0007669"/>
    <property type="project" value="InterPro"/>
</dbReference>
<name>A0A9P3Q5A3_9MYCO</name>
<accession>A0A9P3Q5A3</accession>
<dbReference type="RefSeq" id="WP_236976332.1">
    <property type="nucleotide sequence ID" value="NZ_BRXE01000042.1"/>
</dbReference>
<evidence type="ECO:0000259" key="1">
    <source>
        <dbReference type="Pfam" id="PF12728"/>
    </source>
</evidence>
<evidence type="ECO:0000313" key="2">
    <source>
        <dbReference type="EMBL" id="GLB84155.1"/>
    </source>
</evidence>
<dbReference type="InterPro" id="IPR009061">
    <property type="entry name" value="DNA-bd_dom_put_sf"/>
</dbReference>
<dbReference type="EMBL" id="BRXE01000042">
    <property type="protein sequence ID" value="GLB84155.1"/>
    <property type="molecule type" value="Genomic_DNA"/>
</dbReference>
<feature type="domain" description="Helix-turn-helix" evidence="1">
    <location>
        <begin position="10"/>
        <end position="54"/>
    </location>
</feature>
<dbReference type="InterPro" id="IPR041657">
    <property type="entry name" value="HTH_17"/>
</dbReference>
<dbReference type="EMBL" id="BRZI01000005">
    <property type="protein sequence ID" value="GLD29435.1"/>
    <property type="molecule type" value="Genomic_DNA"/>
</dbReference>
<dbReference type="GeneID" id="83628886"/>
<dbReference type="SUPFAM" id="SSF46955">
    <property type="entry name" value="Putative DNA-binding domain"/>
    <property type="match status" value="1"/>
</dbReference>
<comment type="caution">
    <text evidence="3">The sequence shown here is derived from an EMBL/GenBank/DDBJ whole genome shotgun (WGS) entry which is preliminary data.</text>
</comment>
<dbReference type="AlphaFoldDB" id="A0A9P3Q5A3"/>
<dbReference type="NCBIfam" id="TIGR01764">
    <property type="entry name" value="excise"/>
    <property type="match status" value="1"/>
</dbReference>
<evidence type="ECO:0000313" key="3">
    <source>
        <dbReference type="EMBL" id="GLD29435.1"/>
    </source>
</evidence>
<proteinExistence type="predicted"/>
<gene>
    <name evidence="3" type="ORF">Mkiyose1413_13180</name>
    <name evidence="2" type="ORF">SRL2020028_34110</name>
</gene>
<protein>
    <recommendedName>
        <fullName evidence="1">Helix-turn-helix domain-containing protein</fullName>
    </recommendedName>
</protein>
<organism evidence="3 4">
    <name type="scientific">Mycobacterium kiyosense</name>
    <dbReference type="NCBI Taxonomy" id="2871094"/>
    <lineage>
        <taxon>Bacteria</taxon>
        <taxon>Bacillati</taxon>
        <taxon>Actinomycetota</taxon>
        <taxon>Actinomycetes</taxon>
        <taxon>Mycobacteriales</taxon>
        <taxon>Mycobacteriaceae</taxon>
        <taxon>Mycobacterium</taxon>
    </lineage>
</organism>
<dbReference type="Proteomes" id="UP001064782">
    <property type="component" value="Unassembled WGS sequence"/>
</dbReference>
<evidence type="ECO:0000313" key="4">
    <source>
        <dbReference type="Proteomes" id="UP001064782"/>
    </source>
</evidence>
<dbReference type="Pfam" id="PF12728">
    <property type="entry name" value="HTH_17"/>
    <property type="match status" value="1"/>
</dbReference>
<reference evidence="3" key="1">
    <citation type="submission" date="2022-08" db="EMBL/GenBank/DDBJ databases">
        <title>Mycobacterium kiyosense sp. nov., scotochromogenic slow-glowing species isolated from respiratory specimens.</title>
        <authorList>
            <person name="Fukano H."/>
            <person name="Kazumi Y."/>
            <person name="Sakagami N."/>
            <person name="Ato M."/>
            <person name="Mitarai S."/>
            <person name="Hoshino Y."/>
        </authorList>
    </citation>
    <scope>NUCLEOTIDE SEQUENCE</scope>
    <source>
        <strain evidence="3">1413</strain>
        <strain evidence="2">SRL2020-028</strain>
    </source>
</reference>
<dbReference type="InterPro" id="IPR010093">
    <property type="entry name" value="SinI_DNA-bd"/>
</dbReference>
<dbReference type="Proteomes" id="UP001165663">
    <property type="component" value="Unassembled WGS sequence"/>
</dbReference>
<sequence length="59" mass="6562">MSAKRHLALNDAAEYLGVNPRTIRRYIADGRLTGYRVGPRLIKVDADELDALLQPIGRA</sequence>